<dbReference type="PIRSF" id="PIRSF018266">
    <property type="entry name" value="FecR"/>
    <property type="match status" value="1"/>
</dbReference>
<evidence type="ECO:0000256" key="1">
    <source>
        <dbReference type="SAM" id="MobiDB-lite"/>
    </source>
</evidence>
<dbReference type="InterPro" id="IPR012373">
    <property type="entry name" value="Ferrdict_sens_TM"/>
</dbReference>
<gene>
    <name evidence="5" type="ORF">ACFOGJ_27300</name>
</gene>
<accession>A0ABV7L9E3</accession>
<evidence type="ECO:0000259" key="4">
    <source>
        <dbReference type="Pfam" id="PF16220"/>
    </source>
</evidence>
<keyword evidence="6" id="KW-1185">Reference proteome</keyword>
<reference evidence="6" key="1">
    <citation type="journal article" date="2019" name="Int. J. Syst. Evol. Microbiol.">
        <title>The Global Catalogue of Microorganisms (GCM) 10K type strain sequencing project: providing services to taxonomists for standard genome sequencing and annotation.</title>
        <authorList>
            <consortium name="The Broad Institute Genomics Platform"/>
            <consortium name="The Broad Institute Genome Sequencing Center for Infectious Disease"/>
            <person name="Wu L."/>
            <person name="Ma J."/>
        </authorList>
    </citation>
    <scope>NUCLEOTIDE SEQUENCE [LARGE SCALE GENOMIC DNA]</scope>
    <source>
        <strain evidence="6">KCTC 42964</strain>
    </source>
</reference>
<dbReference type="Proteomes" id="UP001595528">
    <property type="component" value="Unassembled WGS sequence"/>
</dbReference>
<protein>
    <submittedName>
        <fullName evidence="5">FecR family protein</fullName>
    </submittedName>
</protein>
<dbReference type="Pfam" id="PF16220">
    <property type="entry name" value="DUF4880"/>
    <property type="match status" value="1"/>
</dbReference>
<dbReference type="RefSeq" id="WP_379906452.1">
    <property type="nucleotide sequence ID" value="NZ_JBHRTR010000054.1"/>
</dbReference>
<feature type="domain" description="FecR protein" evidence="3">
    <location>
        <begin position="123"/>
        <end position="214"/>
    </location>
</feature>
<dbReference type="PANTHER" id="PTHR30273">
    <property type="entry name" value="PERIPLASMIC SIGNAL SENSOR AND SIGMA FACTOR ACTIVATOR FECR-RELATED"/>
    <property type="match status" value="1"/>
</dbReference>
<keyword evidence="2" id="KW-0812">Transmembrane</keyword>
<comment type="caution">
    <text evidence="5">The sequence shown here is derived from an EMBL/GenBank/DDBJ whole genome shotgun (WGS) entry which is preliminary data.</text>
</comment>
<evidence type="ECO:0000313" key="5">
    <source>
        <dbReference type="EMBL" id="MFC3230983.1"/>
    </source>
</evidence>
<dbReference type="InterPro" id="IPR032623">
    <property type="entry name" value="FecR_N"/>
</dbReference>
<keyword evidence="2" id="KW-0472">Membrane</keyword>
<dbReference type="PANTHER" id="PTHR30273:SF2">
    <property type="entry name" value="PROTEIN FECR"/>
    <property type="match status" value="1"/>
</dbReference>
<feature type="transmembrane region" description="Helical" evidence="2">
    <location>
        <begin position="95"/>
        <end position="116"/>
    </location>
</feature>
<dbReference type="EMBL" id="JBHRTR010000054">
    <property type="protein sequence ID" value="MFC3230983.1"/>
    <property type="molecule type" value="Genomic_DNA"/>
</dbReference>
<keyword evidence="2" id="KW-1133">Transmembrane helix</keyword>
<evidence type="ECO:0000313" key="6">
    <source>
        <dbReference type="Proteomes" id="UP001595528"/>
    </source>
</evidence>
<feature type="region of interest" description="Disordered" evidence="1">
    <location>
        <begin position="70"/>
        <end position="90"/>
    </location>
</feature>
<feature type="domain" description="FecR N-terminal" evidence="4">
    <location>
        <begin position="13"/>
        <end position="50"/>
    </location>
</feature>
<proteinExistence type="predicted"/>
<evidence type="ECO:0000256" key="2">
    <source>
        <dbReference type="SAM" id="Phobius"/>
    </source>
</evidence>
<name>A0ABV7L9E3_9PROT</name>
<dbReference type="InterPro" id="IPR006860">
    <property type="entry name" value="FecR"/>
</dbReference>
<organism evidence="5 6">
    <name type="scientific">Marinibaculum pumilum</name>
    <dbReference type="NCBI Taxonomy" id="1766165"/>
    <lineage>
        <taxon>Bacteria</taxon>
        <taxon>Pseudomonadati</taxon>
        <taxon>Pseudomonadota</taxon>
        <taxon>Alphaproteobacteria</taxon>
        <taxon>Rhodospirillales</taxon>
        <taxon>Rhodospirillaceae</taxon>
        <taxon>Marinibaculum</taxon>
    </lineage>
</organism>
<dbReference type="Pfam" id="PF04773">
    <property type="entry name" value="FecR"/>
    <property type="match status" value="1"/>
</dbReference>
<sequence length="333" mass="35230">MTQEREEDPVTAAARDWVLRLASGDLEAAEMAAFRNWVDGAPAHRSAFERERRFWQRLGGLHARSEALLQEAPAAAPPRQRPVPAGTGRRPGRRALLAGGLAAACLALLLLFGGQLRLGLLSDHRTGVGEQALVTLPDGSVAHLNTDSAIAVDFSAGARQIELLQGEAFFEVRPDPARPFRVIAAGGETRAVGTAFVVRRAADGATITVTEGRVAVTSPRDDADPAASVLARAGERTAYAEGAAPAVPVARDPAMAAPWRRGVIVIDDLPLDAALAEIDRYRPGRILLLDGSDRYDRVSGGFDIDRLDAAIAGLAATHGLTVTAIGPYLLVLR</sequence>
<dbReference type="Gene3D" id="2.60.120.1440">
    <property type="match status" value="1"/>
</dbReference>
<evidence type="ECO:0000259" key="3">
    <source>
        <dbReference type="Pfam" id="PF04773"/>
    </source>
</evidence>